<name>C0FNI3_9FIRM</name>
<proteinExistence type="predicted"/>
<dbReference type="RefSeq" id="WP_007882412.1">
    <property type="nucleotide sequence ID" value="NZ_ACFY01000015.1"/>
</dbReference>
<dbReference type="EMBL" id="ACFY01000015">
    <property type="protein sequence ID" value="EEG95840.1"/>
    <property type="molecule type" value="Genomic_DNA"/>
</dbReference>
<organism evidence="1 2">
    <name type="scientific">Roseburia inulinivorans DSM 16841</name>
    <dbReference type="NCBI Taxonomy" id="622312"/>
    <lineage>
        <taxon>Bacteria</taxon>
        <taxon>Bacillati</taxon>
        <taxon>Bacillota</taxon>
        <taxon>Clostridia</taxon>
        <taxon>Lachnospirales</taxon>
        <taxon>Lachnospiraceae</taxon>
        <taxon>Roseburia</taxon>
    </lineage>
</organism>
<dbReference type="AlphaFoldDB" id="C0FNI3"/>
<protein>
    <submittedName>
        <fullName evidence="1">Uncharacterized protein</fullName>
    </submittedName>
</protein>
<dbReference type="Proteomes" id="UP000003561">
    <property type="component" value="Unassembled WGS sequence"/>
</dbReference>
<evidence type="ECO:0000313" key="2">
    <source>
        <dbReference type="Proteomes" id="UP000003561"/>
    </source>
</evidence>
<reference evidence="1 2" key="2">
    <citation type="submission" date="2009-03" db="EMBL/GenBank/DDBJ databases">
        <title>Draft genome sequence of Roseburia inulinivorans (DSM 16841).</title>
        <authorList>
            <person name="Sudarsanam P."/>
            <person name="Ley R."/>
            <person name="Guruge J."/>
            <person name="Turnbaugh P.J."/>
            <person name="Mahowald M."/>
            <person name="Liep D."/>
            <person name="Gordon J."/>
        </authorList>
    </citation>
    <scope>NUCLEOTIDE SEQUENCE [LARGE SCALE GENOMIC DNA]</scope>
    <source>
        <strain evidence="1 2">DSM 16841</strain>
    </source>
</reference>
<dbReference type="eggNOG" id="ENOG5032X4Z">
    <property type="taxonomic scope" value="Bacteria"/>
</dbReference>
<reference evidence="1 2" key="1">
    <citation type="submission" date="2009-02" db="EMBL/GenBank/DDBJ databases">
        <authorList>
            <person name="Fulton L."/>
            <person name="Clifton S."/>
            <person name="Fulton B."/>
            <person name="Xu J."/>
            <person name="Minx P."/>
            <person name="Pepin K.H."/>
            <person name="Johnson M."/>
            <person name="Bhonagiri V."/>
            <person name="Nash W.E."/>
            <person name="Mardis E.R."/>
            <person name="Wilson R.K."/>
        </authorList>
    </citation>
    <scope>NUCLEOTIDE SEQUENCE [LARGE SCALE GENOMIC DNA]</scope>
    <source>
        <strain evidence="1 2">DSM 16841</strain>
    </source>
</reference>
<comment type="caution">
    <text evidence="1">The sequence shown here is derived from an EMBL/GenBank/DDBJ whole genome shotgun (WGS) entry which is preliminary data.</text>
</comment>
<accession>C0FNI3</accession>
<sequence>MKDFHLKILAIIMIIFGIFGLSTLPFLSIIVQYIDSITGFSSGNGYLTNNMDYLFKSPLIYIGGFFVFSIILAIIYLVYSFFKVKAGVTSNEKNN</sequence>
<gene>
    <name evidence="1" type="ORF">ROSEINA2194_00282</name>
</gene>
<evidence type="ECO:0000313" key="1">
    <source>
        <dbReference type="EMBL" id="EEG95840.1"/>
    </source>
</evidence>